<keyword evidence="2" id="KW-0238">DNA-binding</keyword>
<dbReference type="PROSITE" id="PS00519">
    <property type="entry name" value="HTH_ASNC_1"/>
    <property type="match status" value="1"/>
</dbReference>
<evidence type="ECO:0000256" key="2">
    <source>
        <dbReference type="ARBA" id="ARBA00023125"/>
    </source>
</evidence>
<dbReference type="SMART" id="SM00344">
    <property type="entry name" value="HTH_ASNC"/>
    <property type="match status" value="1"/>
</dbReference>
<dbReference type="Gene3D" id="1.10.10.10">
    <property type="entry name" value="Winged helix-like DNA-binding domain superfamily/Winged helix DNA-binding domain"/>
    <property type="match status" value="1"/>
</dbReference>
<name>A0A160BW51_9RALS</name>
<dbReference type="PRINTS" id="PR00033">
    <property type="entry name" value="HTHASNC"/>
</dbReference>
<dbReference type="PANTHER" id="PTHR30154:SF46">
    <property type="entry name" value="TRANSCRIPTIONAL REGULATORY PROTEIN"/>
    <property type="match status" value="1"/>
</dbReference>
<keyword evidence="8" id="KW-1185">Reference proteome</keyword>
<dbReference type="InterPro" id="IPR011008">
    <property type="entry name" value="Dimeric_a/b-barrel"/>
</dbReference>
<feature type="domain" description="HTH asnC-type" evidence="4">
    <location>
        <begin position="3"/>
        <end position="64"/>
    </location>
</feature>
<dbReference type="Pfam" id="PF01037">
    <property type="entry name" value="AsnC_trans_reg"/>
    <property type="match status" value="1"/>
</dbReference>
<dbReference type="InterPro" id="IPR011991">
    <property type="entry name" value="ArsR-like_HTH"/>
</dbReference>
<dbReference type="InterPro" id="IPR036390">
    <property type="entry name" value="WH_DNA-bd_sf"/>
</dbReference>
<dbReference type="OrthoDB" id="8526125at2"/>
<dbReference type="InterPro" id="IPR019885">
    <property type="entry name" value="Tscrpt_reg_HTH_AsnC-type_CS"/>
</dbReference>
<sequence length="177" mass="19572">MQLDTTDLRILQVLQEDGRISNQDLAERVALSPSACLRRVRMLEEGGAITGYRAQLGRAALGLELEAIVQVSMRQDVTGWHETFMAAVQSWPEIVAAYIITGDCNYILRVQAPTLQHYSEFIIERLYKTPGVMDIRSNIVLRTIKDRDGGLALLMESRGVRPLESGATGKRGKSGGV</sequence>
<dbReference type="GO" id="GO:0006355">
    <property type="term" value="P:regulation of DNA-templated transcription"/>
    <property type="evidence" value="ECO:0007669"/>
    <property type="project" value="UniProtKB-ARBA"/>
</dbReference>
<evidence type="ECO:0000313" key="8">
    <source>
        <dbReference type="Proteomes" id="UP001190452"/>
    </source>
</evidence>
<dbReference type="FunFam" id="1.10.10.10:FF:000186">
    <property type="entry name" value="AsnC family transcriptional regulator"/>
    <property type="match status" value="1"/>
</dbReference>
<dbReference type="InterPro" id="IPR019887">
    <property type="entry name" value="Tscrpt_reg_AsnC/Lrp_C"/>
</dbReference>
<dbReference type="SUPFAM" id="SSF46785">
    <property type="entry name" value="Winged helix' DNA-binding domain"/>
    <property type="match status" value="1"/>
</dbReference>
<dbReference type="SUPFAM" id="SSF54909">
    <property type="entry name" value="Dimeric alpha+beta barrel"/>
    <property type="match status" value="1"/>
</dbReference>
<proteinExistence type="predicted"/>
<evidence type="ECO:0000259" key="4">
    <source>
        <dbReference type="PROSITE" id="PS50956"/>
    </source>
</evidence>
<gene>
    <name evidence="5" type="primary">lrp_4</name>
    <name evidence="6" type="ORF">R77569_02622</name>
    <name evidence="5" type="ORF">R77591_02516</name>
</gene>
<evidence type="ECO:0000313" key="5">
    <source>
        <dbReference type="EMBL" id="CAJ0684498.1"/>
    </source>
</evidence>
<comment type="caution">
    <text evidence="5">The sequence shown here is derived from an EMBL/GenBank/DDBJ whole genome shotgun (WGS) entry which is preliminary data.</text>
</comment>
<dbReference type="PROSITE" id="PS50956">
    <property type="entry name" value="HTH_ASNC_2"/>
    <property type="match status" value="1"/>
</dbReference>
<organism evidence="5 7">
    <name type="scientific">Ralstonia mannitolilytica</name>
    <dbReference type="NCBI Taxonomy" id="105219"/>
    <lineage>
        <taxon>Bacteria</taxon>
        <taxon>Pseudomonadati</taxon>
        <taxon>Pseudomonadota</taxon>
        <taxon>Betaproteobacteria</taxon>
        <taxon>Burkholderiales</taxon>
        <taxon>Burkholderiaceae</taxon>
        <taxon>Ralstonia</taxon>
    </lineage>
</organism>
<evidence type="ECO:0000313" key="6">
    <source>
        <dbReference type="EMBL" id="CAJ0874494.1"/>
    </source>
</evidence>
<dbReference type="EMBL" id="CATVXE010000010">
    <property type="protein sequence ID" value="CAJ0684498.1"/>
    <property type="molecule type" value="Genomic_DNA"/>
</dbReference>
<evidence type="ECO:0000313" key="7">
    <source>
        <dbReference type="Proteomes" id="UP001190002"/>
    </source>
</evidence>
<dbReference type="GO" id="GO:0043200">
    <property type="term" value="P:response to amino acid"/>
    <property type="evidence" value="ECO:0007669"/>
    <property type="project" value="TreeGrafter"/>
</dbReference>
<dbReference type="InterPro" id="IPR000485">
    <property type="entry name" value="AsnC-type_HTH_dom"/>
</dbReference>
<dbReference type="GO" id="GO:0043565">
    <property type="term" value="F:sequence-specific DNA binding"/>
    <property type="evidence" value="ECO:0007669"/>
    <property type="project" value="InterPro"/>
</dbReference>
<dbReference type="EMBL" id="CAUDKV010000010">
    <property type="protein sequence ID" value="CAJ0874494.1"/>
    <property type="molecule type" value="Genomic_DNA"/>
</dbReference>
<keyword evidence="1" id="KW-0805">Transcription regulation</keyword>
<dbReference type="GO" id="GO:0005829">
    <property type="term" value="C:cytosol"/>
    <property type="evidence" value="ECO:0007669"/>
    <property type="project" value="TreeGrafter"/>
</dbReference>
<dbReference type="Proteomes" id="UP001190002">
    <property type="component" value="Unassembled WGS sequence"/>
</dbReference>
<accession>A0A160BW51</accession>
<protein>
    <submittedName>
        <fullName evidence="5">Leucine-responsive regulatory protein</fullName>
    </submittedName>
</protein>
<dbReference type="InterPro" id="IPR036388">
    <property type="entry name" value="WH-like_DNA-bd_sf"/>
</dbReference>
<evidence type="ECO:0000256" key="3">
    <source>
        <dbReference type="ARBA" id="ARBA00023163"/>
    </source>
</evidence>
<dbReference type="Gene3D" id="3.30.70.920">
    <property type="match status" value="1"/>
</dbReference>
<dbReference type="AlphaFoldDB" id="A0A160BW51"/>
<dbReference type="PANTHER" id="PTHR30154">
    <property type="entry name" value="LEUCINE-RESPONSIVE REGULATORY PROTEIN"/>
    <property type="match status" value="1"/>
</dbReference>
<dbReference type="InterPro" id="IPR019888">
    <property type="entry name" value="Tscrpt_reg_AsnC-like"/>
</dbReference>
<dbReference type="CDD" id="cd00090">
    <property type="entry name" value="HTH_ARSR"/>
    <property type="match status" value="1"/>
</dbReference>
<reference evidence="5 8" key="1">
    <citation type="submission" date="2023-07" db="EMBL/GenBank/DDBJ databases">
        <authorList>
            <person name="Peeters C."/>
        </authorList>
    </citation>
    <scope>NUCLEOTIDE SEQUENCE</scope>
    <source>
        <strain evidence="6 8">R-77569</strain>
        <strain evidence="5">R-77591</strain>
    </source>
</reference>
<keyword evidence="3" id="KW-0804">Transcription</keyword>
<dbReference type="Proteomes" id="UP001190452">
    <property type="component" value="Unassembled WGS sequence"/>
</dbReference>
<evidence type="ECO:0000256" key="1">
    <source>
        <dbReference type="ARBA" id="ARBA00023015"/>
    </source>
</evidence>
<dbReference type="Pfam" id="PF13412">
    <property type="entry name" value="HTH_24"/>
    <property type="match status" value="1"/>
</dbReference>
<dbReference type="RefSeq" id="WP_063393000.1">
    <property type="nucleotide sequence ID" value="NZ_CATVXE010000010.1"/>
</dbReference>